<accession>K0S0H2</accession>
<reference evidence="2 3" key="1">
    <citation type="journal article" date="2012" name="Genome Biol.">
        <title>Genome and low-iron response of an oceanic diatom adapted to chronic iron limitation.</title>
        <authorList>
            <person name="Lommer M."/>
            <person name="Specht M."/>
            <person name="Roy A.S."/>
            <person name="Kraemer L."/>
            <person name="Andreson R."/>
            <person name="Gutowska M.A."/>
            <person name="Wolf J."/>
            <person name="Bergner S.V."/>
            <person name="Schilhabel M.B."/>
            <person name="Klostermeier U.C."/>
            <person name="Beiko R.G."/>
            <person name="Rosenstiel P."/>
            <person name="Hippler M."/>
            <person name="Laroche J."/>
        </authorList>
    </citation>
    <scope>NUCLEOTIDE SEQUENCE [LARGE SCALE GENOMIC DNA]</scope>
    <source>
        <strain evidence="2 3">CCMP1005</strain>
    </source>
</reference>
<proteinExistence type="predicted"/>
<organism evidence="2 3">
    <name type="scientific">Thalassiosira oceanica</name>
    <name type="common">Marine diatom</name>
    <dbReference type="NCBI Taxonomy" id="159749"/>
    <lineage>
        <taxon>Eukaryota</taxon>
        <taxon>Sar</taxon>
        <taxon>Stramenopiles</taxon>
        <taxon>Ochrophyta</taxon>
        <taxon>Bacillariophyta</taxon>
        <taxon>Coscinodiscophyceae</taxon>
        <taxon>Thalassiosirophycidae</taxon>
        <taxon>Thalassiosirales</taxon>
        <taxon>Thalassiosiraceae</taxon>
        <taxon>Thalassiosira</taxon>
    </lineage>
</organism>
<gene>
    <name evidence="2" type="ORF">THAOC_21034</name>
</gene>
<dbReference type="AlphaFoldDB" id="K0S0H2"/>
<protein>
    <submittedName>
        <fullName evidence="2">Uncharacterized protein</fullName>
    </submittedName>
</protein>
<dbReference type="Proteomes" id="UP000266841">
    <property type="component" value="Unassembled WGS sequence"/>
</dbReference>
<evidence type="ECO:0000313" key="3">
    <source>
        <dbReference type="Proteomes" id="UP000266841"/>
    </source>
</evidence>
<comment type="caution">
    <text evidence="2">The sequence shown here is derived from an EMBL/GenBank/DDBJ whole genome shotgun (WGS) entry which is preliminary data.</text>
</comment>
<dbReference type="EMBL" id="AGNL01024175">
    <property type="protein sequence ID" value="EJK58810.1"/>
    <property type="molecule type" value="Genomic_DNA"/>
</dbReference>
<keyword evidence="3" id="KW-1185">Reference proteome</keyword>
<feature type="region of interest" description="Disordered" evidence="1">
    <location>
        <begin position="136"/>
        <end position="156"/>
    </location>
</feature>
<evidence type="ECO:0000256" key="1">
    <source>
        <dbReference type="SAM" id="MobiDB-lite"/>
    </source>
</evidence>
<evidence type="ECO:0000313" key="2">
    <source>
        <dbReference type="EMBL" id="EJK58810.1"/>
    </source>
</evidence>
<sequence length="156" mass="18157">MEWQQVLGQLPQLHARIAHSFTGCVAYLADNSNGSVDKVVLNKLVLKKDDYCSNTDGSGNRKDGSIIRRDKSNQRPYVQYFSVNARLDAAMPDWDRSPPDDMDMMHEMERDWWLQYEFENGELEEDWKPPRARTCRGGGKRRVHSRRRRGGVRRAC</sequence>
<name>K0S0H2_THAOC</name>